<name>A0ABT3F5J9_9PSED</name>
<accession>A0ABT3F5J9</accession>
<dbReference type="InterPro" id="IPR050700">
    <property type="entry name" value="YIM1/Zinc_Alcohol_DH_Fams"/>
</dbReference>
<dbReference type="SUPFAM" id="SSF51735">
    <property type="entry name" value="NAD(P)-binding Rossmann-fold domains"/>
    <property type="match status" value="1"/>
</dbReference>
<dbReference type="SUPFAM" id="SSF50129">
    <property type="entry name" value="GroES-like"/>
    <property type="match status" value="1"/>
</dbReference>
<dbReference type="RefSeq" id="WP_264427095.1">
    <property type="nucleotide sequence ID" value="NZ_JAOSHO010000050.1"/>
</dbReference>
<evidence type="ECO:0000313" key="2">
    <source>
        <dbReference type="EMBL" id="MCW1244074.1"/>
    </source>
</evidence>
<evidence type="ECO:0000313" key="3">
    <source>
        <dbReference type="Proteomes" id="UP001061999"/>
    </source>
</evidence>
<dbReference type="InterPro" id="IPR013154">
    <property type="entry name" value="ADH-like_N"/>
</dbReference>
<dbReference type="PANTHER" id="PTHR11695">
    <property type="entry name" value="ALCOHOL DEHYDROGENASE RELATED"/>
    <property type="match status" value="1"/>
</dbReference>
<proteinExistence type="predicted"/>
<sequence>MKTALIKTFGSPDVVEEGERTLPAIQPHEVVVRVEAASVNPLDVKIIAGYMQAIFPVDVPYVPGTDFSGVVESVGEQVSDLKPGDRVVGRTSPSAGGAFARALVIAASELCVIAPQMSFEQAAALPTAYGTAAQALFEVGKLQPNQRVLIHAGAGGVGSMAVQQAHLAGCHVTATASAKNIERVKSLGADEVIDYRTQTLEHVRDIDLVLDTLGDETLEASWHVLGAGGRIASLVDFDITSRDGHAGEFVFFSTAVPFLPRAIEQFQAGDLQILIDSTFSLAEARGALEKVATGHACGKVLIRPGY</sequence>
<dbReference type="Gene3D" id="3.40.50.720">
    <property type="entry name" value="NAD(P)-binding Rossmann-like Domain"/>
    <property type="match status" value="1"/>
</dbReference>
<evidence type="ECO:0000259" key="1">
    <source>
        <dbReference type="SMART" id="SM00829"/>
    </source>
</evidence>
<dbReference type="Proteomes" id="UP001061999">
    <property type="component" value="Unassembled WGS sequence"/>
</dbReference>
<dbReference type="CDD" id="cd05289">
    <property type="entry name" value="MDR_like_2"/>
    <property type="match status" value="1"/>
</dbReference>
<dbReference type="Pfam" id="PF13602">
    <property type="entry name" value="ADH_zinc_N_2"/>
    <property type="match status" value="1"/>
</dbReference>
<comment type="caution">
    <text evidence="2">The sequence shown here is derived from an EMBL/GenBank/DDBJ whole genome shotgun (WGS) entry which is preliminary data.</text>
</comment>
<organism evidence="2 3">
    <name type="scientific">Pseudomonas agronomica</name>
    <dbReference type="NCBI Taxonomy" id="2979328"/>
    <lineage>
        <taxon>Bacteria</taxon>
        <taxon>Pseudomonadati</taxon>
        <taxon>Pseudomonadota</taxon>
        <taxon>Gammaproteobacteria</taxon>
        <taxon>Pseudomonadales</taxon>
        <taxon>Pseudomonadaceae</taxon>
        <taxon>Pseudomonas</taxon>
    </lineage>
</organism>
<gene>
    <name evidence="2" type="ORF">OC610_06615</name>
</gene>
<keyword evidence="3" id="KW-1185">Reference proteome</keyword>
<dbReference type="PANTHER" id="PTHR11695:SF294">
    <property type="entry name" value="RETICULON-4-INTERACTING PROTEIN 1, MITOCHONDRIAL"/>
    <property type="match status" value="1"/>
</dbReference>
<feature type="domain" description="Enoyl reductase (ER)" evidence="1">
    <location>
        <begin position="7"/>
        <end position="302"/>
    </location>
</feature>
<dbReference type="InterPro" id="IPR020843">
    <property type="entry name" value="ER"/>
</dbReference>
<dbReference type="Gene3D" id="3.90.180.10">
    <property type="entry name" value="Medium-chain alcohol dehydrogenases, catalytic domain"/>
    <property type="match status" value="1"/>
</dbReference>
<dbReference type="EMBL" id="JAOSHO010000050">
    <property type="protein sequence ID" value="MCW1244074.1"/>
    <property type="molecule type" value="Genomic_DNA"/>
</dbReference>
<dbReference type="SMART" id="SM00829">
    <property type="entry name" value="PKS_ER"/>
    <property type="match status" value="1"/>
</dbReference>
<reference evidence="2" key="1">
    <citation type="submission" date="2022-07" db="EMBL/GenBank/DDBJ databases">
        <title>Pseudomonas agronomica sp. nov.: a novel bacterium with biotechnological application in the synthesis of biofertilizers from valorized agricultural residues.</title>
        <authorList>
            <person name="Robas M."/>
            <person name="Fernandez V.M."/>
            <person name="Luna L."/>
            <person name="Provanza A."/>
            <person name="Jimenez P.A."/>
        </authorList>
    </citation>
    <scope>NUCLEOTIDE SEQUENCE</scope>
    <source>
        <strain evidence="2">SAICEU22T</strain>
    </source>
</reference>
<dbReference type="Pfam" id="PF08240">
    <property type="entry name" value="ADH_N"/>
    <property type="match status" value="1"/>
</dbReference>
<dbReference type="InterPro" id="IPR011032">
    <property type="entry name" value="GroES-like_sf"/>
</dbReference>
<protein>
    <submittedName>
        <fullName evidence="2">NADP-dependent oxidoreductase</fullName>
    </submittedName>
</protein>
<dbReference type="InterPro" id="IPR036291">
    <property type="entry name" value="NAD(P)-bd_dom_sf"/>
</dbReference>